<dbReference type="AlphaFoldDB" id="A0A2T3A2A1"/>
<evidence type="ECO:0000256" key="1">
    <source>
        <dbReference type="SAM" id="Phobius"/>
    </source>
</evidence>
<name>A0A2T3A2A1_9PEZI</name>
<keyword evidence="3" id="KW-1185">Reference proteome</keyword>
<feature type="transmembrane region" description="Helical" evidence="1">
    <location>
        <begin position="96"/>
        <end position="117"/>
    </location>
</feature>
<dbReference type="InParanoid" id="A0A2T3A2A1"/>
<dbReference type="EMBL" id="KZ678499">
    <property type="protein sequence ID" value="PSR81551.1"/>
    <property type="molecule type" value="Genomic_DNA"/>
</dbReference>
<evidence type="ECO:0000313" key="2">
    <source>
        <dbReference type="EMBL" id="PSR81551.1"/>
    </source>
</evidence>
<keyword evidence="1" id="KW-0812">Transmembrane</keyword>
<keyword evidence="1" id="KW-1133">Transmembrane helix</keyword>
<evidence type="ECO:0000313" key="3">
    <source>
        <dbReference type="Proteomes" id="UP000241462"/>
    </source>
</evidence>
<reference evidence="2 3" key="1">
    <citation type="journal article" date="2018" name="Mycol. Prog.">
        <title>Coniella lustricola, a new species from submerged detritus.</title>
        <authorList>
            <person name="Raudabaugh D.B."/>
            <person name="Iturriaga T."/>
            <person name="Carver A."/>
            <person name="Mondo S."/>
            <person name="Pangilinan J."/>
            <person name="Lipzen A."/>
            <person name="He G."/>
            <person name="Amirebrahimi M."/>
            <person name="Grigoriev I.V."/>
            <person name="Miller A.N."/>
        </authorList>
    </citation>
    <scope>NUCLEOTIDE SEQUENCE [LARGE SCALE GENOMIC DNA]</scope>
    <source>
        <strain evidence="2 3">B22-T-1</strain>
    </source>
</reference>
<keyword evidence="1" id="KW-0472">Membrane</keyword>
<gene>
    <name evidence="2" type="ORF">BD289DRAFT_35808</name>
</gene>
<organism evidence="2 3">
    <name type="scientific">Coniella lustricola</name>
    <dbReference type="NCBI Taxonomy" id="2025994"/>
    <lineage>
        <taxon>Eukaryota</taxon>
        <taxon>Fungi</taxon>
        <taxon>Dikarya</taxon>
        <taxon>Ascomycota</taxon>
        <taxon>Pezizomycotina</taxon>
        <taxon>Sordariomycetes</taxon>
        <taxon>Sordariomycetidae</taxon>
        <taxon>Diaporthales</taxon>
        <taxon>Schizoparmaceae</taxon>
        <taxon>Coniella</taxon>
    </lineage>
</organism>
<accession>A0A2T3A2A1</accession>
<feature type="transmembrane region" description="Helical" evidence="1">
    <location>
        <begin position="57"/>
        <end position="76"/>
    </location>
</feature>
<protein>
    <submittedName>
        <fullName evidence="2">Uncharacterized protein</fullName>
    </submittedName>
</protein>
<proteinExistence type="predicted"/>
<sequence>MKQGVPFLRVHQTAKLIARPWRCSPWFAVIAIGQNSSIVTMGAEITHPRRLTCKGTYILCTHVACLAFAGWLRISLLPFSLVSGFWPKSLSFYCPLNPGLCLMTAPFSSFGVFLFFFSAHTRMPSILSLTISHNILDHPTPAALTYFVAQSTMVHGPKL</sequence>
<dbReference type="Proteomes" id="UP000241462">
    <property type="component" value="Unassembled WGS sequence"/>
</dbReference>